<name>A0A9X2YA26_9MYCO</name>
<accession>A0A9X2YA26</accession>
<reference evidence="1" key="1">
    <citation type="submission" date="2020-07" db="EMBL/GenBank/DDBJ databases">
        <authorList>
            <person name="Pettersson B.M.F."/>
            <person name="Behra P.R.K."/>
            <person name="Ramesh M."/>
            <person name="Das S."/>
            <person name="Dasgupta S."/>
            <person name="Kirsebom L.A."/>
        </authorList>
    </citation>
    <scope>NUCLEOTIDE SEQUENCE</scope>
    <source>
        <strain evidence="1">DSM 45406</strain>
    </source>
</reference>
<evidence type="ECO:0000313" key="1">
    <source>
        <dbReference type="EMBL" id="MCV7070124.1"/>
    </source>
</evidence>
<sequence>MHADITRDTFDRARHFTSVRYQQGRLPLDADLNEASAILRYQLRT</sequence>
<evidence type="ECO:0000313" key="2">
    <source>
        <dbReference type="Proteomes" id="UP001140272"/>
    </source>
</evidence>
<comment type="caution">
    <text evidence="1">The sequence shown here is derived from an EMBL/GenBank/DDBJ whole genome shotgun (WGS) entry which is preliminary data.</text>
</comment>
<dbReference type="Pfam" id="PF20129">
    <property type="entry name" value="DUF6519"/>
    <property type="match status" value="1"/>
</dbReference>
<dbReference type="EMBL" id="JACKRN010000222">
    <property type="protein sequence ID" value="MCV7070124.1"/>
    <property type="molecule type" value="Genomic_DNA"/>
</dbReference>
<dbReference type="InterPro" id="IPR045392">
    <property type="entry name" value="DUF6519"/>
</dbReference>
<reference evidence="1" key="2">
    <citation type="journal article" date="2022" name="BMC Genomics">
        <title>Comparative genome analysis of mycobacteria focusing on tRNA and non-coding RNA.</title>
        <authorList>
            <person name="Behra P.R.K."/>
            <person name="Pettersson B.M.F."/>
            <person name="Ramesh M."/>
            <person name="Das S."/>
            <person name="Dasgupta S."/>
            <person name="Kirsebom L.A."/>
        </authorList>
    </citation>
    <scope>NUCLEOTIDE SEQUENCE</scope>
    <source>
        <strain evidence="1">DSM 45406</strain>
    </source>
</reference>
<gene>
    <name evidence="1" type="ORF">H7H73_06070</name>
</gene>
<dbReference type="AlphaFoldDB" id="A0A9X2YA26"/>
<proteinExistence type="predicted"/>
<organism evidence="1 2">
    <name type="scientific">Mycolicibacterium rufum</name>
    <dbReference type="NCBI Taxonomy" id="318424"/>
    <lineage>
        <taxon>Bacteria</taxon>
        <taxon>Bacillati</taxon>
        <taxon>Actinomycetota</taxon>
        <taxon>Actinomycetes</taxon>
        <taxon>Mycobacteriales</taxon>
        <taxon>Mycobacteriaceae</taxon>
        <taxon>Mycolicibacterium</taxon>
    </lineage>
</organism>
<dbReference type="Proteomes" id="UP001140272">
    <property type="component" value="Unassembled WGS sequence"/>
</dbReference>
<protein>
    <submittedName>
        <fullName evidence="1">Uncharacterized protein</fullName>
    </submittedName>
</protein>